<dbReference type="Proteomes" id="UP001187192">
    <property type="component" value="Unassembled WGS sequence"/>
</dbReference>
<protein>
    <submittedName>
        <fullName evidence="1">Uncharacterized protein</fullName>
    </submittedName>
</protein>
<dbReference type="Gramene" id="FCD_00020695-RA">
    <property type="protein sequence ID" value="FCD_00020695-RA:cds"/>
    <property type="gene ID" value="FCD_00020695"/>
</dbReference>
<evidence type="ECO:0000313" key="2">
    <source>
        <dbReference type="Proteomes" id="UP001187192"/>
    </source>
</evidence>
<gene>
    <name evidence="1" type="ORF">TIFTF001_034355</name>
</gene>
<dbReference type="EMBL" id="BTGU01000224">
    <property type="protein sequence ID" value="GMN65298.1"/>
    <property type="molecule type" value="Genomic_DNA"/>
</dbReference>
<comment type="caution">
    <text evidence="1">The sequence shown here is derived from an EMBL/GenBank/DDBJ whole genome shotgun (WGS) entry which is preliminary data.</text>
</comment>
<keyword evidence="2" id="KW-1185">Reference proteome</keyword>
<evidence type="ECO:0000313" key="1">
    <source>
        <dbReference type="EMBL" id="GMN65298.1"/>
    </source>
</evidence>
<sequence length="138" mass="15039">MITSDCGGVNVCRNAAMKNYIIEFVGGTQGAGSRGGRWCGHGRGRGWGLTRSAWVVGDWKAEVRRGGLVEVGGDQVGVGAPDPTTAGAYSGWVLGRVGARRRWLRGVSEFTDIRHGFAVVLVWVRRGSWRLEEEEDEY</sequence>
<reference evidence="1" key="1">
    <citation type="submission" date="2023-07" db="EMBL/GenBank/DDBJ databases">
        <title>draft genome sequence of fig (Ficus carica).</title>
        <authorList>
            <person name="Takahashi T."/>
            <person name="Nishimura K."/>
        </authorList>
    </citation>
    <scope>NUCLEOTIDE SEQUENCE</scope>
</reference>
<organism evidence="1 2">
    <name type="scientific">Ficus carica</name>
    <name type="common">Common fig</name>
    <dbReference type="NCBI Taxonomy" id="3494"/>
    <lineage>
        <taxon>Eukaryota</taxon>
        <taxon>Viridiplantae</taxon>
        <taxon>Streptophyta</taxon>
        <taxon>Embryophyta</taxon>
        <taxon>Tracheophyta</taxon>
        <taxon>Spermatophyta</taxon>
        <taxon>Magnoliopsida</taxon>
        <taxon>eudicotyledons</taxon>
        <taxon>Gunneridae</taxon>
        <taxon>Pentapetalae</taxon>
        <taxon>rosids</taxon>
        <taxon>fabids</taxon>
        <taxon>Rosales</taxon>
        <taxon>Moraceae</taxon>
        <taxon>Ficeae</taxon>
        <taxon>Ficus</taxon>
    </lineage>
</organism>
<accession>A0AA88J524</accession>
<proteinExistence type="predicted"/>
<dbReference type="AlphaFoldDB" id="A0AA88J524"/>
<name>A0AA88J524_FICCA</name>